<evidence type="ECO:0000313" key="3">
    <source>
        <dbReference type="Proteomes" id="UP000233766"/>
    </source>
</evidence>
<dbReference type="Pfam" id="PF13424">
    <property type="entry name" value="TPR_12"/>
    <property type="match status" value="1"/>
</dbReference>
<dbReference type="EMBL" id="PJMW01000001">
    <property type="protein sequence ID" value="PKV98897.1"/>
    <property type="molecule type" value="Genomic_DNA"/>
</dbReference>
<feature type="region of interest" description="Disordered" evidence="1">
    <location>
        <begin position="139"/>
        <end position="170"/>
    </location>
</feature>
<comment type="caution">
    <text evidence="2">The sequence shown here is derived from an EMBL/GenBank/DDBJ whole genome shotgun (WGS) entry which is preliminary data.</text>
</comment>
<dbReference type="Proteomes" id="UP000233766">
    <property type="component" value="Unassembled WGS sequence"/>
</dbReference>
<protein>
    <submittedName>
        <fullName evidence="2">Tetratricopeptide repeat protein</fullName>
    </submittedName>
</protein>
<evidence type="ECO:0000313" key="2">
    <source>
        <dbReference type="EMBL" id="PKV98897.1"/>
    </source>
</evidence>
<dbReference type="AlphaFoldDB" id="A0A2N3WYF5"/>
<proteinExistence type="predicted"/>
<evidence type="ECO:0000256" key="1">
    <source>
        <dbReference type="SAM" id="MobiDB-lite"/>
    </source>
</evidence>
<dbReference type="Pfam" id="PF13374">
    <property type="entry name" value="TPR_10"/>
    <property type="match status" value="1"/>
</dbReference>
<dbReference type="InterPro" id="IPR011990">
    <property type="entry name" value="TPR-like_helical_dom_sf"/>
</dbReference>
<feature type="compositionally biased region" description="Polar residues" evidence="1">
    <location>
        <begin position="142"/>
        <end position="170"/>
    </location>
</feature>
<gene>
    <name evidence="2" type="ORF">ATK86_0929</name>
</gene>
<dbReference type="InterPro" id="IPR053137">
    <property type="entry name" value="NLR-like"/>
</dbReference>
<dbReference type="PANTHER" id="PTHR46082">
    <property type="entry name" value="ATP/GTP-BINDING PROTEIN-RELATED"/>
    <property type="match status" value="1"/>
</dbReference>
<dbReference type="PANTHER" id="PTHR46082:SF6">
    <property type="entry name" value="AAA+ ATPASE DOMAIN-CONTAINING PROTEIN-RELATED"/>
    <property type="match status" value="1"/>
</dbReference>
<keyword evidence="3" id="KW-1185">Reference proteome</keyword>
<accession>A0A2N3WYF5</accession>
<reference evidence="2 3" key="1">
    <citation type="submission" date="2017-12" db="EMBL/GenBank/DDBJ databases">
        <title>Sequencing the genomes of 1000 Actinobacteria strains.</title>
        <authorList>
            <person name="Klenk H.-P."/>
        </authorList>
    </citation>
    <scope>NUCLEOTIDE SEQUENCE [LARGE SCALE GENOMIC DNA]</scope>
    <source>
        <strain evidence="2 3">DSM 44489</strain>
    </source>
</reference>
<dbReference type="SUPFAM" id="SSF48452">
    <property type="entry name" value="TPR-like"/>
    <property type="match status" value="1"/>
</dbReference>
<sequence length="170" mass="18787">MRIHHGVAGAVVRDTALEIRFWGTRYLIRTKSLARAILIAKQSLRYCEEALGPDHPNTLTSCNNLAAAYRAVGRLGEAITVHEQNFADRERIPGPDHSHTLQTLDDLAAAYRAVGRLGEAITLHEQNLADRLRILGPDHPDTLNSRNPSLKPSAQLGTSRRRSPCTSKIL</sequence>
<dbReference type="Gene3D" id="1.25.40.10">
    <property type="entry name" value="Tetratricopeptide repeat domain"/>
    <property type="match status" value="1"/>
</dbReference>
<name>A0A2N3WYF5_9NOCA</name>
<organism evidence="2 3">
    <name type="scientific">Nocardia fluminea</name>
    <dbReference type="NCBI Taxonomy" id="134984"/>
    <lineage>
        <taxon>Bacteria</taxon>
        <taxon>Bacillati</taxon>
        <taxon>Actinomycetota</taxon>
        <taxon>Actinomycetes</taxon>
        <taxon>Mycobacteriales</taxon>
        <taxon>Nocardiaceae</taxon>
        <taxon>Nocardia</taxon>
    </lineage>
</organism>